<dbReference type="NCBIfam" id="TIGR03646">
    <property type="entry name" value="YtoQ_fam"/>
    <property type="match status" value="1"/>
</dbReference>
<dbReference type="Proteomes" id="UP000306602">
    <property type="component" value="Unassembled WGS sequence"/>
</dbReference>
<proteinExistence type="predicted"/>
<dbReference type="OrthoDB" id="979989at2"/>
<name>A0A4S4NE44_9RHOB</name>
<dbReference type="AlphaFoldDB" id="A0A4S4NE44"/>
<protein>
    <submittedName>
        <fullName evidence="1">YtoQ family protein</fullName>
    </submittedName>
</protein>
<dbReference type="Pfam" id="PF11071">
    <property type="entry name" value="Nuc_deoxyri_tr3"/>
    <property type="match status" value="1"/>
</dbReference>
<accession>A0A4S4NE44</accession>
<dbReference type="EMBL" id="SRKY01000002">
    <property type="protein sequence ID" value="THH36817.1"/>
    <property type="molecule type" value="Genomic_DNA"/>
</dbReference>
<keyword evidence="2" id="KW-1185">Reference proteome</keyword>
<evidence type="ECO:0000313" key="1">
    <source>
        <dbReference type="EMBL" id="THH36817.1"/>
    </source>
</evidence>
<dbReference type="RefSeq" id="WP_136462416.1">
    <property type="nucleotide sequence ID" value="NZ_SRKY01000002.1"/>
</dbReference>
<comment type="caution">
    <text evidence="1">The sequence shown here is derived from an EMBL/GenBank/DDBJ whole genome shotgun (WGS) entry which is preliminary data.</text>
</comment>
<dbReference type="SUPFAM" id="SSF52309">
    <property type="entry name" value="N-(deoxy)ribosyltransferase-like"/>
    <property type="match status" value="1"/>
</dbReference>
<dbReference type="InterPro" id="IPR019884">
    <property type="entry name" value="YtoQ_family_protein"/>
</dbReference>
<sequence>MMLNVYLSGEIHTDWRAEIEAACEGLDVAFSAPVTDHAASDDCGVDILGAEENKYWHDHKGAMVNAIRTRKGIADADVVVVRFGEKYKQWNAAFDAGYAAALGKSLIILQQPEHDHALKEVDAAALAMCRTPAQVAQILRYVLTGALPG</sequence>
<organism evidence="1 2">
    <name type="scientific">Aliishimia ponticola</name>
    <dbReference type="NCBI Taxonomy" id="2499833"/>
    <lineage>
        <taxon>Bacteria</taxon>
        <taxon>Pseudomonadati</taxon>
        <taxon>Pseudomonadota</taxon>
        <taxon>Alphaproteobacteria</taxon>
        <taxon>Rhodobacterales</taxon>
        <taxon>Paracoccaceae</taxon>
        <taxon>Aliishimia</taxon>
    </lineage>
</organism>
<reference evidence="1 2" key="1">
    <citation type="submission" date="2019-04" db="EMBL/GenBank/DDBJ databases">
        <title>Shimia ponticola sp. nov., isolated from seawater.</title>
        <authorList>
            <person name="Kim Y.-O."/>
            <person name="Yoon J.-H."/>
        </authorList>
    </citation>
    <scope>NUCLEOTIDE SEQUENCE [LARGE SCALE GENOMIC DNA]</scope>
    <source>
        <strain evidence="1 2">MYP11</strain>
    </source>
</reference>
<evidence type="ECO:0000313" key="2">
    <source>
        <dbReference type="Proteomes" id="UP000306602"/>
    </source>
</evidence>
<gene>
    <name evidence="1" type="ORF">E4Z66_07680</name>
</gene>